<dbReference type="AlphaFoldDB" id="A0A6A7BVM8"/>
<evidence type="ECO:0000256" key="4">
    <source>
        <dbReference type="PROSITE-ProRule" id="PRU00091"/>
    </source>
</evidence>
<feature type="compositionally biased region" description="Polar residues" evidence="5">
    <location>
        <begin position="1"/>
        <end position="17"/>
    </location>
</feature>
<feature type="domain" description="FYVE-type" evidence="6">
    <location>
        <begin position="26"/>
        <end position="68"/>
    </location>
</feature>
<gene>
    <name evidence="7" type="ORF">K470DRAFT_219250</name>
</gene>
<dbReference type="SMART" id="SM00064">
    <property type="entry name" value="FYVE"/>
    <property type="match status" value="1"/>
</dbReference>
<evidence type="ECO:0000256" key="5">
    <source>
        <dbReference type="SAM" id="MobiDB-lite"/>
    </source>
</evidence>
<dbReference type="InterPro" id="IPR017455">
    <property type="entry name" value="Znf_FYVE-rel"/>
</dbReference>
<evidence type="ECO:0000313" key="8">
    <source>
        <dbReference type="Proteomes" id="UP000799421"/>
    </source>
</evidence>
<keyword evidence="3" id="KW-0862">Zinc</keyword>
<keyword evidence="8" id="KW-1185">Reference proteome</keyword>
<evidence type="ECO:0000259" key="6">
    <source>
        <dbReference type="PROSITE" id="PS50178"/>
    </source>
</evidence>
<feature type="non-terminal residue" evidence="7">
    <location>
        <position position="68"/>
    </location>
</feature>
<evidence type="ECO:0000256" key="2">
    <source>
        <dbReference type="ARBA" id="ARBA00022771"/>
    </source>
</evidence>
<proteinExistence type="predicted"/>
<reference evidence="7" key="1">
    <citation type="journal article" date="2020" name="Stud. Mycol.">
        <title>101 Dothideomycetes genomes: a test case for predicting lifestyles and emergence of pathogens.</title>
        <authorList>
            <person name="Haridas S."/>
            <person name="Albert R."/>
            <person name="Binder M."/>
            <person name="Bloem J."/>
            <person name="Labutti K."/>
            <person name="Salamov A."/>
            <person name="Andreopoulos B."/>
            <person name="Baker S."/>
            <person name="Barry K."/>
            <person name="Bills G."/>
            <person name="Bluhm B."/>
            <person name="Cannon C."/>
            <person name="Castanera R."/>
            <person name="Culley D."/>
            <person name="Daum C."/>
            <person name="Ezra D."/>
            <person name="Gonzalez J."/>
            <person name="Henrissat B."/>
            <person name="Kuo A."/>
            <person name="Liang C."/>
            <person name="Lipzen A."/>
            <person name="Lutzoni F."/>
            <person name="Magnuson J."/>
            <person name="Mondo S."/>
            <person name="Nolan M."/>
            <person name="Ohm R."/>
            <person name="Pangilinan J."/>
            <person name="Park H.-J."/>
            <person name="Ramirez L."/>
            <person name="Alfaro M."/>
            <person name="Sun H."/>
            <person name="Tritt A."/>
            <person name="Yoshinaga Y."/>
            <person name="Zwiers L.-H."/>
            <person name="Turgeon B."/>
            <person name="Goodwin S."/>
            <person name="Spatafora J."/>
            <person name="Crous P."/>
            <person name="Grigoriev I."/>
        </authorList>
    </citation>
    <scope>NUCLEOTIDE SEQUENCE</scope>
    <source>
        <strain evidence="7">CBS 480.64</strain>
    </source>
</reference>
<evidence type="ECO:0000313" key="7">
    <source>
        <dbReference type="EMBL" id="KAF2859406.1"/>
    </source>
</evidence>
<dbReference type="Gene3D" id="3.30.40.10">
    <property type="entry name" value="Zinc/RING finger domain, C3HC4 (zinc finger)"/>
    <property type="match status" value="1"/>
</dbReference>
<dbReference type="InterPro" id="IPR011011">
    <property type="entry name" value="Znf_FYVE_PHD"/>
</dbReference>
<evidence type="ECO:0000256" key="3">
    <source>
        <dbReference type="ARBA" id="ARBA00022833"/>
    </source>
</evidence>
<keyword evidence="1" id="KW-0479">Metal-binding</keyword>
<name>A0A6A7BVM8_9PEZI</name>
<dbReference type="InterPro" id="IPR052113">
    <property type="entry name" value="FYVE-type_Zinc_Finger"/>
</dbReference>
<dbReference type="InterPro" id="IPR013083">
    <property type="entry name" value="Znf_RING/FYVE/PHD"/>
</dbReference>
<dbReference type="EMBL" id="MU005993">
    <property type="protein sequence ID" value="KAF2859406.1"/>
    <property type="molecule type" value="Genomic_DNA"/>
</dbReference>
<protein>
    <recommendedName>
        <fullName evidence="6">FYVE-type domain-containing protein</fullName>
    </recommendedName>
</protein>
<feature type="region of interest" description="Disordered" evidence="5">
    <location>
        <begin position="1"/>
        <end position="24"/>
    </location>
</feature>
<accession>A0A6A7BVM8</accession>
<evidence type="ECO:0000256" key="1">
    <source>
        <dbReference type="ARBA" id="ARBA00022723"/>
    </source>
</evidence>
<dbReference type="PANTHER" id="PTHR39490:SF8">
    <property type="entry name" value="ZINC FINGER FYVE DOMAIN-CONTAINING PROTEIN 21"/>
    <property type="match status" value="1"/>
</dbReference>
<dbReference type="PANTHER" id="PTHR39490">
    <property type="entry name" value="ARRESTIN DOMAIN-CONTAINING PROTEIN D"/>
    <property type="match status" value="1"/>
</dbReference>
<dbReference type="PROSITE" id="PS50178">
    <property type="entry name" value="ZF_FYVE"/>
    <property type="match status" value="1"/>
</dbReference>
<dbReference type="InterPro" id="IPR000306">
    <property type="entry name" value="Znf_FYVE"/>
</dbReference>
<dbReference type="Proteomes" id="UP000799421">
    <property type="component" value="Unassembled WGS sequence"/>
</dbReference>
<dbReference type="Pfam" id="PF01363">
    <property type="entry name" value="FYVE"/>
    <property type="match status" value="1"/>
</dbReference>
<keyword evidence="2 4" id="KW-0863">Zinc-finger</keyword>
<dbReference type="GO" id="GO:0008270">
    <property type="term" value="F:zinc ion binding"/>
    <property type="evidence" value="ECO:0007669"/>
    <property type="project" value="UniProtKB-KW"/>
</dbReference>
<dbReference type="OrthoDB" id="660555at2759"/>
<organism evidence="7 8">
    <name type="scientific">Piedraia hortae CBS 480.64</name>
    <dbReference type="NCBI Taxonomy" id="1314780"/>
    <lineage>
        <taxon>Eukaryota</taxon>
        <taxon>Fungi</taxon>
        <taxon>Dikarya</taxon>
        <taxon>Ascomycota</taxon>
        <taxon>Pezizomycotina</taxon>
        <taxon>Dothideomycetes</taxon>
        <taxon>Dothideomycetidae</taxon>
        <taxon>Capnodiales</taxon>
        <taxon>Piedraiaceae</taxon>
        <taxon>Piedraia</taxon>
    </lineage>
</organism>
<sequence length="68" mass="7630">MDQGSDRSSSLQRQPSDSLLPHWQPDCEVSNCPVCGSAFGFFTRRHHCRKCGRVVCSACSPHRITIPR</sequence>
<dbReference type="SUPFAM" id="SSF57903">
    <property type="entry name" value="FYVE/PHD zinc finger"/>
    <property type="match status" value="1"/>
</dbReference>